<dbReference type="EMBL" id="NHMM01000003">
    <property type="protein sequence ID" value="OUT22327.1"/>
    <property type="molecule type" value="Genomic_DNA"/>
</dbReference>
<evidence type="ECO:0000313" key="4">
    <source>
        <dbReference type="EMBL" id="AWU77344.1"/>
    </source>
</evidence>
<feature type="region of interest" description="Disordered" evidence="1">
    <location>
        <begin position="144"/>
        <end position="247"/>
    </location>
</feature>
<dbReference type="Gene3D" id="3.10.20.90">
    <property type="entry name" value="Phosphatidylinositol 3-kinase Catalytic Subunit, Chain A, domain 1"/>
    <property type="match status" value="1"/>
</dbReference>
<dbReference type="PROSITE" id="PS50105">
    <property type="entry name" value="SAM_DOMAIN"/>
    <property type="match status" value="1"/>
</dbReference>
<name>A0A1V2LM49_PICKU</name>
<dbReference type="InterPro" id="IPR013761">
    <property type="entry name" value="SAM/pointed_sf"/>
</dbReference>
<dbReference type="Pfam" id="PF07647">
    <property type="entry name" value="SAM_2"/>
    <property type="match status" value="1"/>
</dbReference>
<gene>
    <name evidence="5" type="ORF">BOH78_3447</name>
    <name evidence="4" type="ORF">C5L36_0D00820</name>
    <name evidence="6" type="ORF">CAS74_002043</name>
</gene>
<accession>A0A1V2LM49</accession>
<dbReference type="PANTHER" id="PTHR20843:SF0">
    <property type="entry name" value="PROTEIN AVEUGLE"/>
    <property type="match status" value="1"/>
</dbReference>
<evidence type="ECO:0000313" key="5">
    <source>
        <dbReference type="EMBL" id="ONH72938.1"/>
    </source>
</evidence>
<feature type="domain" description="Ras-associating" evidence="3">
    <location>
        <begin position="245"/>
        <end position="324"/>
    </location>
</feature>
<organism evidence="5 7">
    <name type="scientific">Pichia kudriavzevii</name>
    <name type="common">Yeast</name>
    <name type="synonym">Issatchenkia orientalis</name>
    <dbReference type="NCBI Taxonomy" id="4909"/>
    <lineage>
        <taxon>Eukaryota</taxon>
        <taxon>Fungi</taxon>
        <taxon>Dikarya</taxon>
        <taxon>Ascomycota</taxon>
        <taxon>Saccharomycotina</taxon>
        <taxon>Pichiomycetes</taxon>
        <taxon>Pichiales</taxon>
        <taxon>Pichiaceae</taxon>
        <taxon>Pichia</taxon>
    </lineage>
</organism>
<dbReference type="GO" id="GO:0007169">
    <property type="term" value="P:cell surface receptor protein tyrosine kinase signaling pathway"/>
    <property type="evidence" value="ECO:0007669"/>
    <property type="project" value="TreeGrafter"/>
</dbReference>
<dbReference type="EMBL" id="CP028776">
    <property type="protein sequence ID" value="AWU77344.1"/>
    <property type="molecule type" value="Genomic_DNA"/>
</dbReference>
<reference evidence="4 9" key="4">
    <citation type="submission" date="2018-06" db="EMBL/GenBank/DDBJ databases">
        <title>Population genomics shows no distinction between pathogenic Candida krusei and environmental Pichia kudriavzevii: One species, four names.</title>
        <authorList>
            <person name="Douglass A.P."/>
            <person name="Offei B."/>
            <person name="Braun-Galleani S."/>
            <person name="Coughlan A.Y."/>
            <person name="Martos A."/>
            <person name="Ortiz-Merino R.A."/>
            <person name="Byrne K.P."/>
            <person name="Wolfe K.H."/>
        </authorList>
    </citation>
    <scope>NUCLEOTIDE SEQUENCE [LARGE SCALE GENOMIC DNA]</scope>
    <source>
        <strain evidence="4 9">CBS573</strain>
    </source>
</reference>
<dbReference type="Proteomes" id="UP000195871">
    <property type="component" value="Unassembled WGS sequence"/>
</dbReference>
<protein>
    <submittedName>
        <fullName evidence="5">Protein STE50</fullName>
    </submittedName>
</protein>
<dbReference type="SUPFAM" id="SSF47769">
    <property type="entry name" value="SAM/Pointed domain"/>
    <property type="match status" value="1"/>
</dbReference>
<dbReference type="Gene3D" id="1.10.150.50">
    <property type="entry name" value="Transcription Factor, Ets-1"/>
    <property type="match status" value="1"/>
</dbReference>
<dbReference type="EMBL" id="MQVM01000017">
    <property type="protein sequence ID" value="ONH72938.1"/>
    <property type="molecule type" value="Genomic_DNA"/>
</dbReference>
<evidence type="ECO:0000259" key="3">
    <source>
        <dbReference type="PROSITE" id="PS50200"/>
    </source>
</evidence>
<dbReference type="Proteomes" id="UP000189274">
    <property type="component" value="Unassembled WGS sequence"/>
</dbReference>
<dbReference type="InterPro" id="IPR000159">
    <property type="entry name" value="RA_dom"/>
</dbReference>
<evidence type="ECO:0000313" key="9">
    <source>
        <dbReference type="Proteomes" id="UP000249293"/>
    </source>
</evidence>
<reference evidence="7" key="1">
    <citation type="journal article" date="2017" name="Genome Announc.">
        <title>Genome sequences of Cyberlindnera fabianii 65, Pichia kudriavzevii 129, and Saccharomyces cerevisiae 131 isolated from fermented masau fruits in Zimbabwe.</title>
        <authorList>
            <person name="van Rijswijck I.M.H."/>
            <person name="Derks M.F.L."/>
            <person name="Abee T."/>
            <person name="de Ridder D."/>
            <person name="Smid E.J."/>
        </authorList>
    </citation>
    <scope>NUCLEOTIDE SEQUENCE [LARGE SCALE GENOMIC DNA]</scope>
    <source>
        <strain evidence="7">129</strain>
    </source>
</reference>
<dbReference type="GO" id="GO:0009898">
    <property type="term" value="C:cytoplasmic side of plasma membrane"/>
    <property type="evidence" value="ECO:0007669"/>
    <property type="project" value="TreeGrafter"/>
</dbReference>
<dbReference type="SMART" id="SM00314">
    <property type="entry name" value="RA"/>
    <property type="match status" value="1"/>
</dbReference>
<reference evidence="5" key="2">
    <citation type="submission" date="2017-01" db="EMBL/GenBank/DDBJ databases">
        <authorList>
            <person name="Mah S.A."/>
            <person name="Swanson W.J."/>
            <person name="Moy G.W."/>
            <person name="Vacquier V.D."/>
        </authorList>
    </citation>
    <scope>NUCLEOTIDE SEQUENCE [LARGE SCALE GENOMIC DNA]</scope>
    <source>
        <strain evidence="5">129</strain>
    </source>
</reference>
<sequence length="343" mass="38828">MSIVEWGNDQVLLWLRNRNQPENVLRSFREHNITGLTLPMLNSQDLKDMGIPTLRDRLTILENIRELVFEKNALGEVSFDHPLLSELQTTVISSALMKSVAKSIVDETSQKLVETADPSRKEYHTLSVKINKLREEILPILKEMQDHKPLPPPIQTSSSTLEQPVHTISRPPSRPISGPTSGPSSRPTSGTASRTVSRATSQNDILQSHQHNRVASPTLNKTPSSPSRRPSLHTTKSKRTSVHEENDTLKQLRAKTEDPCYKILQAAMKSHRLDRSEWRKYVLVICYGGDKERVLRYDEKPVLVFKELSELGLSPSIMLRQVEDSDDTGNINYEDYETPGGRL</sequence>
<dbReference type="InterPro" id="IPR029071">
    <property type="entry name" value="Ubiquitin-like_domsf"/>
</dbReference>
<dbReference type="AlphaFoldDB" id="A0A1V2LM49"/>
<evidence type="ECO:0000313" key="6">
    <source>
        <dbReference type="EMBL" id="OUT22327.1"/>
    </source>
</evidence>
<reference evidence="6 8" key="3">
    <citation type="submission" date="2017-05" db="EMBL/GenBank/DDBJ databases">
        <title>The Genome Sequence of Candida krusei Ckrusei653.</title>
        <authorList>
            <person name="Cuomo C."/>
            <person name="Forche A."/>
            <person name="Young S."/>
            <person name="Abouelleil A."/>
            <person name="Cao P."/>
            <person name="Chapman S."/>
            <person name="Cusick C."/>
            <person name="Shea T."/>
            <person name="Nusbaum C."/>
            <person name="Birren B."/>
        </authorList>
    </citation>
    <scope>NUCLEOTIDE SEQUENCE [LARGE SCALE GENOMIC DNA]</scope>
    <source>
        <strain evidence="6 8">Ckrusei653</strain>
    </source>
</reference>
<dbReference type="PANTHER" id="PTHR20843">
    <property type="entry name" value="STERILE ALPHA MOTIF DOMAIN CONTAINING PROTEIN 10"/>
    <property type="match status" value="1"/>
</dbReference>
<dbReference type="InterPro" id="IPR001660">
    <property type="entry name" value="SAM"/>
</dbReference>
<feature type="compositionally biased region" description="Polar residues" evidence="1">
    <location>
        <begin position="196"/>
        <end position="234"/>
    </location>
</feature>
<dbReference type="OrthoDB" id="445896at2759"/>
<evidence type="ECO:0000313" key="8">
    <source>
        <dbReference type="Proteomes" id="UP000195871"/>
    </source>
</evidence>
<keyword evidence="9" id="KW-1185">Reference proteome</keyword>
<feature type="domain" description="SAM" evidence="2">
    <location>
        <begin position="6"/>
        <end position="70"/>
    </location>
</feature>
<evidence type="ECO:0000313" key="7">
    <source>
        <dbReference type="Proteomes" id="UP000189274"/>
    </source>
</evidence>
<dbReference type="SUPFAM" id="SSF54236">
    <property type="entry name" value="Ubiquitin-like"/>
    <property type="match status" value="1"/>
</dbReference>
<evidence type="ECO:0000256" key="1">
    <source>
        <dbReference type="SAM" id="MobiDB-lite"/>
    </source>
</evidence>
<dbReference type="CDD" id="cd01786">
    <property type="entry name" value="RA_STE50"/>
    <property type="match status" value="1"/>
</dbReference>
<feature type="compositionally biased region" description="Low complexity" evidence="1">
    <location>
        <begin position="167"/>
        <end position="195"/>
    </location>
</feature>
<dbReference type="Proteomes" id="UP000249293">
    <property type="component" value="Chromosome 4"/>
</dbReference>
<dbReference type="VEuPathDB" id="FungiDB:C5L36_0D00820"/>
<dbReference type="Pfam" id="PF00788">
    <property type="entry name" value="RA"/>
    <property type="match status" value="1"/>
</dbReference>
<proteinExistence type="predicted"/>
<dbReference type="PROSITE" id="PS50200">
    <property type="entry name" value="RA"/>
    <property type="match status" value="1"/>
</dbReference>
<evidence type="ECO:0000259" key="2">
    <source>
        <dbReference type="PROSITE" id="PS50105"/>
    </source>
</evidence>
<dbReference type="SMART" id="SM00454">
    <property type="entry name" value="SAM"/>
    <property type="match status" value="1"/>
</dbReference>
<dbReference type="STRING" id="4909.A0A1V2LM49"/>
<dbReference type="InterPro" id="IPR052268">
    <property type="entry name" value="SAM_domain-containing_protein"/>
</dbReference>